<organism evidence="3 4">
    <name type="scientific">Methylococcus capsulatus</name>
    <dbReference type="NCBI Taxonomy" id="414"/>
    <lineage>
        <taxon>Bacteria</taxon>
        <taxon>Pseudomonadati</taxon>
        <taxon>Pseudomonadota</taxon>
        <taxon>Gammaproteobacteria</taxon>
        <taxon>Methylococcales</taxon>
        <taxon>Methylococcaceae</taxon>
        <taxon>Methylococcus</taxon>
    </lineage>
</organism>
<name>A0ABZ2F5V5_METCP</name>
<proteinExistence type="inferred from homology"/>
<keyword evidence="2" id="KW-0963">Cytoplasm</keyword>
<sequence length="148" mass="16087">MLSSASSLEEGFPADGRALHLIALFTNHLSQKFKMPMPIDSLLEIVVAALDEGKGRDVKIIDLRGKTAIADFFVIASGTSDRHVRSLAGNVEASAKAHAFQPFGLEGEESGEWVVVDLGDVVVHVMKPPVREFYQLEKLWAEIFPAAA</sequence>
<dbReference type="Proteomes" id="UP001359308">
    <property type="component" value="Chromosome"/>
</dbReference>
<dbReference type="PANTHER" id="PTHR21043">
    <property type="entry name" value="IOJAP SUPERFAMILY ORTHOLOG"/>
    <property type="match status" value="1"/>
</dbReference>
<protein>
    <recommendedName>
        <fullName evidence="2">Ribosomal silencing factor RsfS</fullName>
    </recommendedName>
</protein>
<evidence type="ECO:0000313" key="3">
    <source>
        <dbReference type="EMBL" id="WWF01940.1"/>
    </source>
</evidence>
<dbReference type="InterPro" id="IPR043519">
    <property type="entry name" value="NT_sf"/>
</dbReference>
<comment type="function">
    <text evidence="2">Functions as a ribosomal silencing factor. Interacts with ribosomal protein uL14 (rplN), blocking formation of intersubunit bridge B8. Prevents association of the 30S and 50S ribosomal subunits and the formation of functional ribosomes, thus repressing translation.</text>
</comment>
<comment type="subcellular location">
    <subcellularLocation>
        <location evidence="2">Cytoplasm</location>
    </subcellularLocation>
</comment>
<comment type="subunit">
    <text evidence="2">Interacts with ribosomal protein uL14 (rplN).</text>
</comment>
<keyword evidence="4" id="KW-1185">Reference proteome</keyword>
<keyword evidence="2" id="KW-0810">Translation regulation</keyword>
<dbReference type="HAMAP" id="MF_01477">
    <property type="entry name" value="Iojap_RsfS"/>
    <property type="match status" value="1"/>
</dbReference>
<gene>
    <name evidence="2 3" type="primary">rsfS</name>
    <name evidence="3" type="ORF">N4J17_15960</name>
</gene>
<dbReference type="InterPro" id="IPR004394">
    <property type="entry name" value="Iojap/RsfS/C7orf30"/>
</dbReference>
<keyword evidence="2" id="KW-0678">Repressor</keyword>
<evidence type="ECO:0000256" key="1">
    <source>
        <dbReference type="ARBA" id="ARBA00010574"/>
    </source>
</evidence>
<evidence type="ECO:0000256" key="2">
    <source>
        <dbReference type="HAMAP-Rule" id="MF_01477"/>
    </source>
</evidence>
<dbReference type="NCBIfam" id="TIGR00090">
    <property type="entry name" value="rsfS_iojap_ybeB"/>
    <property type="match status" value="1"/>
</dbReference>
<dbReference type="Pfam" id="PF02410">
    <property type="entry name" value="RsfS"/>
    <property type="match status" value="1"/>
</dbReference>
<dbReference type="EMBL" id="CP104311">
    <property type="protein sequence ID" value="WWF01940.1"/>
    <property type="molecule type" value="Genomic_DNA"/>
</dbReference>
<comment type="similarity">
    <text evidence="1 2">Belongs to the Iojap/RsfS family.</text>
</comment>
<dbReference type="SUPFAM" id="SSF81301">
    <property type="entry name" value="Nucleotidyltransferase"/>
    <property type="match status" value="1"/>
</dbReference>
<reference evidence="3 4" key="1">
    <citation type="submission" date="2022-09" db="EMBL/GenBank/DDBJ databases">
        <authorList>
            <person name="Giprobiosintez L."/>
        </authorList>
    </citation>
    <scope>NUCLEOTIDE SEQUENCE [LARGE SCALE GENOMIC DNA]</scope>
    <source>
        <strain evidence="4">VKPM-B-12549 (GBS-15)</strain>
    </source>
</reference>
<evidence type="ECO:0000313" key="4">
    <source>
        <dbReference type="Proteomes" id="UP001359308"/>
    </source>
</evidence>
<accession>A0ABZ2F5V5</accession>
<dbReference type="RefSeq" id="WP_232470437.1">
    <property type="nucleotide sequence ID" value="NZ_CP104311.1"/>
</dbReference>
<dbReference type="Gene3D" id="3.30.460.10">
    <property type="entry name" value="Beta Polymerase, domain 2"/>
    <property type="match status" value="1"/>
</dbReference>
<dbReference type="PANTHER" id="PTHR21043:SF0">
    <property type="entry name" value="MITOCHONDRIAL ASSEMBLY OF RIBOSOMAL LARGE SUBUNIT PROTEIN 1"/>
    <property type="match status" value="1"/>
</dbReference>